<keyword evidence="1 2" id="KW-0129">CBS domain</keyword>
<dbReference type="InterPro" id="IPR046342">
    <property type="entry name" value="CBS_dom_sf"/>
</dbReference>
<dbReference type="InterPro" id="IPR051257">
    <property type="entry name" value="Diverse_CBS-Domain"/>
</dbReference>
<dbReference type="CDD" id="cd04623">
    <property type="entry name" value="CBS_pair_bac_euk"/>
    <property type="match status" value="1"/>
</dbReference>
<dbReference type="EMBL" id="QTUA01000001">
    <property type="protein sequence ID" value="REF32210.1"/>
    <property type="molecule type" value="Genomic_DNA"/>
</dbReference>
<dbReference type="PROSITE" id="PS51371">
    <property type="entry name" value="CBS"/>
    <property type="match status" value="2"/>
</dbReference>
<proteinExistence type="predicted"/>
<dbReference type="Proteomes" id="UP000256253">
    <property type="component" value="Unassembled WGS sequence"/>
</dbReference>
<dbReference type="RefSeq" id="WP_115923951.1">
    <property type="nucleotide sequence ID" value="NZ_QTUA01000001.1"/>
</dbReference>
<dbReference type="PANTHER" id="PTHR43080:SF2">
    <property type="entry name" value="CBS DOMAIN-CONTAINING PROTEIN"/>
    <property type="match status" value="1"/>
</dbReference>
<organism evidence="4 5">
    <name type="scientific">Calidifontibacter indicus</name>
    <dbReference type="NCBI Taxonomy" id="419650"/>
    <lineage>
        <taxon>Bacteria</taxon>
        <taxon>Bacillati</taxon>
        <taxon>Actinomycetota</taxon>
        <taxon>Actinomycetes</taxon>
        <taxon>Micrococcales</taxon>
        <taxon>Dermacoccaceae</taxon>
        <taxon>Calidifontibacter</taxon>
    </lineage>
</organism>
<evidence type="ECO:0000256" key="1">
    <source>
        <dbReference type="ARBA" id="ARBA00023122"/>
    </source>
</evidence>
<gene>
    <name evidence="4" type="ORF">DFJ65_3315</name>
</gene>
<feature type="domain" description="CBS" evidence="3">
    <location>
        <begin position="6"/>
        <end position="71"/>
    </location>
</feature>
<evidence type="ECO:0000259" key="3">
    <source>
        <dbReference type="PROSITE" id="PS51371"/>
    </source>
</evidence>
<dbReference type="SMART" id="SM00116">
    <property type="entry name" value="CBS"/>
    <property type="match status" value="2"/>
</dbReference>
<name>A0A3D9UW59_9MICO</name>
<keyword evidence="5" id="KW-1185">Reference proteome</keyword>
<accession>A0A3D9UW59</accession>
<comment type="caution">
    <text evidence="4">The sequence shown here is derived from an EMBL/GenBank/DDBJ whole genome shotgun (WGS) entry which is preliminary data.</text>
</comment>
<dbReference type="Pfam" id="PF00571">
    <property type="entry name" value="CBS"/>
    <property type="match status" value="2"/>
</dbReference>
<dbReference type="AlphaFoldDB" id="A0A3D9UW59"/>
<dbReference type="Gene3D" id="3.10.580.10">
    <property type="entry name" value="CBS-domain"/>
    <property type="match status" value="1"/>
</dbReference>
<dbReference type="OrthoDB" id="9807125at2"/>
<evidence type="ECO:0000256" key="2">
    <source>
        <dbReference type="PROSITE-ProRule" id="PRU00703"/>
    </source>
</evidence>
<dbReference type="SUPFAM" id="SSF54631">
    <property type="entry name" value="CBS-domain pair"/>
    <property type="match status" value="1"/>
</dbReference>
<dbReference type="InterPro" id="IPR044725">
    <property type="entry name" value="CBSX3_CBS_dom"/>
</dbReference>
<sequence length="145" mass="15102">MRISDVLRGKGSDVVTITGSASVAELVALLKQKGIGAVMVVGDDDSGAIAGIVSERDVVRRLAGGAEGLLEGPVSGLMTTQVHTCTADDDLHDVAVKMTDERIRHLPVVDGDGRLASIVSIGDVVKIRLGQLQAERDALEGYINS</sequence>
<dbReference type="PANTHER" id="PTHR43080">
    <property type="entry name" value="CBS DOMAIN-CONTAINING PROTEIN CBSX3, MITOCHONDRIAL"/>
    <property type="match status" value="1"/>
</dbReference>
<reference evidence="4 5" key="1">
    <citation type="submission" date="2018-08" db="EMBL/GenBank/DDBJ databases">
        <title>Sequencing the genomes of 1000 actinobacteria strains.</title>
        <authorList>
            <person name="Klenk H.-P."/>
        </authorList>
    </citation>
    <scope>NUCLEOTIDE SEQUENCE [LARGE SCALE GENOMIC DNA]</scope>
    <source>
        <strain evidence="4 5">DSM 22967</strain>
    </source>
</reference>
<dbReference type="InterPro" id="IPR000644">
    <property type="entry name" value="CBS_dom"/>
</dbReference>
<feature type="domain" description="CBS" evidence="3">
    <location>
        <begin position="78"/>
        <end position="135"/>
    </location>
</feature>
<evidence type="ECO:0000313" key="5">
    <source>
        <dbReference type="Proteomes" id="UP000256253"/>
    </source>
</evidence>
<evidence type="ECO:0000313" key="4">
    <source>
        <dbReference type="EMBL" id="REF32210.1"/>
    </source>
</evidence>
<protein>
    <submittedName>
        <fullName evidence="4">CBS domain protein</fullName>
    </submittedName>
</protein>